<feature type="compositionally biased region" description="Basic and acidic residues" evidence="8">
    <location>
        <begin position="88"/>
        <end position="97"/>
    </location>
</feature>
<keyword evidence="6" id="KW-0687">Ribonucleoprotein</keyword>
<dbReference type="GO" id="GO:0003729">
    <property type="term" value="F:mRNA binding"/>
    <property type="evidence" value="ECO:0007669"/>
    <property type="project" value="TreeGrafter"/>
</dbReference>
<evidence type="ECO:0000256" key="3">
    <source>
        <dbReference type="ARBA" id="ARBA00022664"/>
    </source>
</evidence>
<dbReference type="Pfam" id="PF12220">
    <property type="entry name" value="U1snRNP70_N"/>
    <property type="match status" value="1"/>
</dbReference>
<dbReference type="SMART" id="SM00360">
    <property type="entry name" value="RRM"/>
    <property type="match status" value="1"/>
</dbReference>
<dbReference type="InterPro" id="IPR012677">
    <property type="entry name" value="Nucleotide-bd_a/b_plait_sf"/>
</dbReference>
<dbReference type="PANTHER" id="PTHR13952">
    <property type="entry name" value="U1 SMALL NUCLEAR RIBONUCLEOPROTEIN 70 KD"/>
    <property type="match status" value="1"/>
</dbReference>
<keyword evidence="3" id="KW-0507">mRNA processing</keyword>
<sequence>MGDYRNPNSAAQPRLNPQVRANVLQSKLIGQSHPTGLTSNLLKLFEPRPPLEYKPPHEKRKPLPYSGMSEFVTKFAEPGDPEYAPPVKKAETAAERRSRVHKRRLEEGAKKAAEELEKYDPNSDPNISGDPYKTLFVARLNYETTEHRIKREFEAYGPIKRVRTITDKETNKPRGYAFIEYTHTRDMKSAYKQADGRKVDNKRVLVDVERGRTVPNWRPRRLGGGLGSTRVGGEADNQKYSGREPQQVASGRTSRSEEPRSRDDRHDREREKSRDREKSRERGRERDKERERSRERSYDRLRDRDSREEKHHRDRNRDKVKEKDRGRETRDRDRERGRDYDRDNKDRDSEHVRDRKRPRERDRDYDYEENDDQDRGRSRDRNRRAERDREYVCAESEDDRERFGDLDEHKDPDHENGQYDLNERGHREDGSRNYNWDYDN</sequence>
<comment type="caution">
    <text evidence="10">The sequence shown here is derived from an EMBL/GenBank/DDBJ whole genome shotgun (WGS) entry which is preliminary data.</text>
</comment>
<organism evidence="10 11">
    <name type="scientific">Papaver atlanticum</name>
    <dbReference type="NCBI Taxonomy" id="357466"/>
    <lineage>
        <taxon>Eukaryota</taxon>
        <taxon>Viridiplantae</taxon>
        <taxon>Streptophyta</taxon>
        <taxon>Embryophyta</taxon>
        <taxon>Tracheophyta</taxon>
        <taxon>Spermatophyta</taxon>
        <taxon>Magnoliopsida</taxon>
        <taxon>Ranunculales</taxon>
        <taxon>Papaveraceae</taxon>
        <taxon>Papaveroideae</taxon>
        <taxon>Papaver</taxon>
    </lineage>
</organism>
<feature type="compositionally biased region" description="Basic and acidic residues" evidence="8">
    <location>
        <begin position="373"/>
        <end position="392"/>
    </location>
</feature>
<dbReference type="InterPro" id="IPR051183">
    <property type="entry name" value="U1_U11-U12_snRNP_70-35kDa"/>
</dbReference>
<feature type="domain" description="RRM" evidence="9">
    <location>
        <begin position="133"/>
        <end position="211"/>
    </location>
</feature>
<evidence type="ECO:0000259" key="9">
    <source>
        <dbReference type="PROSITE" id="PS50102"/>
    </source>
</evidence>
<dbReference type="InterPro" id="IPR035979">
    <property type="entry name" value="RBD_domain_sf"/>
</dbReference>
<evidence type="ECO:0000256" key="5">
    <source>
        <dbReference type="ARBA" id="ARBA00023242"/>
    </source>
</evidence>
<protein>
    <recommendedName>
        <fullName evidence="9">RRM domain-containing protein</fullName>
    </recommendedName>
</protein>
<dbReference type="GO" id="GO:0071004">
    <property type="term" value="C:U2-type prespliceosome"/>
    <property type="evidence" value="ECO:0007669"/>
    <property type="project" value="TreeGrafter"/>
</dbReference>
<dbReference type="Proteomes" id="UP001202328">
    <property type="component" value="Unassembled WGS sequence"/>
</dbReference>
<gene>
    <name evidence="10" type="ORF">MKW98_025404</name>
</gene>
<dbReference type="InterPro" id="IPR000504">
    <property type="entry name" value="RRM_dom"/>
</dbReference>
<evidence type="ECO:0000256" key="4">
    <source>
        <dbReference type="ARBA" id="ARBA00022884"/>
    </source>
</evidence>
<evidence type="ECO:0000256" key="8">
    <source>
        <dbReference type="SAM" id="MobiDB-lite"/>
    </source>
</evidence>
<dbReference type="GO" id="GO:0000398">
    <property type="term" value="P:mRNA splicing, via spliceosome"/>
    <property type="evidence" value="ECO:0007669"/>
    <property type="project" value="TreeGrafter"/>
</dbReference>
<dbReference type="PANTHER" id="PTHR13952:SF5">
    <property type="entry name" value="U1 SMALL NUCLEAR RIBONUCLEOPROTEIN 70 KDA"/>
    <property type="match status" value="1"/>
</dbReference>
<dbReference type="GO" id="GO:0071011">
    <property type="term" value="C:precatalytic spliceosome"/>
    <property type="evidence" value="ECO:0007669"/>
    <property type="project" value="TreeGrafter"/>
</dbReference>
<feature type="compositionally biased region" description="Basic and acidic residues" evidence="8">
    <location>
        <begin position="399"/>
        <end position="431"/>
    </location>
</feature>
<keyword evidence="4 7" id="KW-0694">RNA-binding</keyword>
<keyword evidence="11" id="KW-1185">Reference proteome</keyword>
<reference evidence="10" key="1">
    <citation type="submission" date="2022-04" db="EMBL/GenBank/DDBJ databases">
        <title>A functionally conserved STORR gene fusion in Papaver species that diverged 16.8 million years ago.</title>
        <authorList>
            <person name="Catania T."/>
        </authorList>
    </citation>
    <scope>NUCLEOTIDE SEQUENCE</scope>
    <source>
        <strain evidence="10">S-188037</strain>
    </source>
</reference>
<evidence type="ECO:0000256" key="2">
    <source>
        <dbReference type="ARBA" id="ARBA00004642"/>
    </source>
</evidence>
<keyword evidence="5" id="KW-0539">Nucleus</keyword>
<dbReference type="Gene3D" id="3.30.70.330">
    <property type="match status" value="1"/>
</dbReference>
<dbReference type="FunFam" id="3.30.70.330:FF:000153">
    <property type="entry name" value="U1 small nuclear ribonucleoprotein 70 kDa"/>
    <property type="match status" value="1"/>
</dbReference>
<evidence type="ECO:0000313" key="10">
    <source>
        <dbReference type="EMBL" id="KAI3895613.1"/>
    </source>
</evidence>
<feature type="compositionally biased region" description="Basic and acidic residues" evidence="8">
    <location>
        <begin position="254"/>
        <end position="364"/>
    </location>
</feature>
<comment type="subcellular location">
    <subcellularLocation>
        <location evidence="1">Nucleus speckle</location>
    </subcellularLocation>
    <subcellularLocation>
        <location evidence="2">Nucleus</location>
        <location evidence="2">Nucleoplasm</location>
    </subcellularLocation>
</comment>
<dbReference type="AlphaFoldDB" id="A0AAD4SCU1"/>
<dbReference type="Pfam" id="PF00076">
    <property type="entry name" value="RRM_1"/>
    <property type="match status" value="1"/>
</dbReference>
<dbReference type="GO" id="GO:0005685">
    <property type="term" value="C:U1 snRNP"/>
    <property type="evidence" value="ECO:0007669"/>
    <property type="project" value="TreeGrafter"/>
</dbReference>
<dbReference type="EMBL" id="JAJJMB010011896">
    <property type="protein sequence ID" value="KAI3895613.1"/>
    <property type="molecule type" value="Genomic_DNA"/>
</dbReference>
<accession>A0AAD4SCU1</accession>
<dbReference type="SUPFAM" id="SSF54928">
    <property type="entry name" value="RNA-binding domain, RBD"/>
    <property type="match status" value="1"/>
</dbReference>
<dbReference type="PROSITE" id="PS50102">
    <property type="entry name" value="RRM"/>
    <property type="match status" value="1"/>
</dbReference>
<evidence type="ECO:0000256" key="1">
    <source>
        <dbReference type="ARBA" id="ARBA00004324"/>
    </source>
</evidence>
<dbReference type="InterPro" id="IPR034143">
    <property type="entry name" value="snRNP70_RRM"/>
</dbReference>
<feature type="compositionally biased region" description="Basic and acidic residues" evidence="8">
    <location>
        <begin position="104"/>
        <end position="121"/>
    </location>
</feature>
<evidence type="ECO:0000256" key="6">
    <source>
        <dbReference type="ARBA" id="ARBA00023274"/>
    </source>
</evidence>
<feature type="region of interest" description="Disordered" evidence="8">
    <location>
        <begin position="76"/>
        <end position="127"/>
    </location>
</feature>
<proteinExistence type="predicted"/>
<evidence type="ECO:0000256" key="7">
    <source>
        <dbReference type="PROSITE-ProRule" id="PRU00176"/>
    </source>
</evidence>
<dbReference type="InterPro" id="IPR022023">
    <property type="entry name" value="U1snRNP70_N"/>
</dbReference>
<dbReference type="CDD" id="cd12236">
    <property type="entry name" value="RRM_snRNP70"/>
    <property type="match status" value="1"/>
</dbReference>
<dbReference type="GO" id="GO:0030619">
    <property type="term" value="F:U1 snRNA binding"/>
    <property type="evidence" value="ECO:0007669"/>
    <property type="project" value="InterPro"/>
</dbReference>
<evidence type="ECO:0000313" key="11">
    <source>
        <dbReference type="Proteomes" id="UP001202328"/>
    </source>
</evidence>
<name>A0AAD4SCU1_9MAGN</name>
<dbReference type="GO" id="GO:0016607">
    <property type="term" value="C:nuclear speck"/>
    <property type="evidence" value="ECO:0007669"/>
    <property type="project" value="UniProtKB-SubCell"/>
</dbReference>
<feature type="region of interest" description="Disordered" evidence="8">
    <location>
        <begin position="208"/>
        <end position="440"/>
    </location>
</feature>